<feature type="compositionally biased region" description="Low complexity" evidence="1">
    <location>
        <begin position="213"/>
        <end position="223"/>
    </location>
</feature>
<feature type="compositionally biased region" description="Acidic residues" evidence="1">
    <location>
        <begin position="145"/>
        <end position="195"/>
    </location>
</feature>
<keyword evidence="3" id="KW-1185">Reference proteome</keyword>
<gene>
    <name evidence="2" type="ORF">CERSUDRAFT_126784</name>
</gene>
<dbReference type="HOGENOM" id="CLU_083050_0_0_1"/>
<organism evidence="2 3">
    <name type="scientific">Ceriporiopsis subvermispora (strain B)</name>
    <name type="common">White-rot fungus</name>
    <name type="synonym">Gelatoporia subvermispora</name>
    <dbReference type="NCBI Taxonomy" id="914234"/>
    <lineage>
        <taxon>Eukaryota</taxon>
        <taxon>Fungi</taxon>
        <taxon>Dikarya</taxon>
        <taxon>Basidiomycota</taxon>
        <taxon>Agaricomycotina</taxon>
        <taxon>Agaricomycetes</taxon>
        <taxon>Polyporales</taxon>
        <taxon>Gelatoporiaceae</taxon>
        <taxon>Gelatoporia</taxon>
    </lineage>
</organism>
<feature type="region of interest" description="Disordered" evidence="1">
    <location>
        <begin position="1"/>
        <end position="254"/>
    </location>
</feature>
<feature type="compositionally biased region" description="Basic and acidic residues" evidence="1">
    <location>
        <begin position="95"/>
        <end position="113"/>
    </location>
</feature>
<sequence>MAPRAAQLDSSDDEAPDTFSFDQQKEAAKGEQTARKQYEAEQKRKLKQKNRERDRVLKERAAQSKGKGKATAAKKGERAAKDGDEEDESAGEASDVPRDDLKARMERAMREAAEESAEGEEGFGGFDSEVESDEEGAGPSKHLEDEVEGEEENGDLEDEDASQLDDDEYFSVEEDNEDDMSEVEGSELEDDEDENIAPHLNPSHGDYLPDHVFSAAFSATPSSSKRKASESQSTQRPTKKRKRTSRPGQDILVGSRTIRTLSTATTAAPAAKRTLVPPAARDRFLKRTLDLKGSAKSTNKGWERRAANIGIMKRNGPAARFVRGS</sequence>
<evidence type="ECO:0000313" key="2">
    <source>
        <dbReference type="EMBL" id="EMD32356.1"/>
    </source>
</evidence>
<dbReference type="STRING" id="914234.M2R0H6"/>
<dbReference type="AlphaFoldDB" id="M2R0H6"/>
<feature type="compositionally biased region" description="Basic and acidic residues" evidence="1">
    <location>
        <begin position="23"/>
        <end position="62"/>
    </location>
</feature>
<protein>
    <submittedName>
        <fullName evidence="2">Uncharacterized protein</fullName>
    </submittedName>
</protein>
<dbReference type="Proteomes" id="UP000016930">
    <property type="component" value="Unassembled WGS sequence"/>
</dbReference>
<proteinExistence type="predicted"/>
<reference evidence="2 3" key="1">
    <citation type="journal article" date="2012" name="Proc. Natl. Acad. Sci. U.S.A.">
        <title>Comparative genomics of Ceriporiopsis subvermispora and Phanerochaete chrysosporium provide insight into selective ligninolysis.</title>
        <authorList>
            <person name="Fernandez-Fueyo E."/>
            <person name="Ruiz-Duenas F.J."/>
            <person name="Ferreira P."/>
            <person name="Floudas D."/>
            <person name="Hibbett D.S."/>
            <person name="Canessa P."/>
            <person name="Larrondo L.F."/>
            <person name="James T.Y."/>
            <person name="Seelenfreund D."/>
            <person name="Lobos S."/>
            <person name="Polanco R."/>
            <person name="Tello M."/>
            <person name="Honda Y."/>
            <person name="Watanabe T."/>
            <person name="Watanabe T."/>
            <person name="Ryu J.S."/>
            <person name="Kubicek C.P."/>
            <person name="Schmoll M."/>
            <person name="Gaskell J."/>
            <person name="Hammel K.E."/>
            <person name="St John F.J."/>
            <person name="Vanden Wymelenberg A."/>
            <person name="Sabat G."/>
            <person name="Splinter BonDurant S."/>
            <person name="Syed K."/>
            <person name="Yadav J.S."/>
            <person name="Doddapaneni H."/>
            <person name="Subramanian V."/>
            <person name="Lavin J.L."/>
            <person name="Oguiza J.A."/>
            <person name="Perez G."/>
            <person name="Pisabarro A.G."/>
            <person name="Ramirez L."/>
            <person name="Santoyo F."/>
            <person name="Master E."/>
            <person name="Coutinho P.M."/>
            <person name="Henrissat B."/>
            <person name="Lombard V."/>
            <person name="Magnuson J.K."/>
            <person name="Kuees U."/>
            <person name="Hori C."/>
            <person name="Igarashi K."/>
            <person name="Samejima M."/>
            <person name="Held B.W."/>
            <person name="Barry K.W."/>
            <person name="LaButti K.M."/>
            <person name="Lapidus A."/>
            <person name="Lindquist E.A."/>
            <person name="Lucas S.M."/>
            <person name="Riley R."/>
            <person name="Salamov A.A."/>
            <person name="Hoffmeister D."/>
            <person name="Schwenk D."/>
            <person name="Hadar Y."/>
            <person name="Yarden O."/>
            <person name="de Vries R.P."/>
            <person name="Wiebenga A."/>
            <person name="Stenlid J."/>
            <person name="Eastwood D."/>
            <person name="Grigoriev I.V."/>
            <person name="Berka R.M."/>
            <person name="Blanchette R.A."/>
            <person name="Kersten P."/>
            <person name="Martinez A.T."/>
            <person name="Vicuna R."/>
            <person name="Cullen D."/>
        </authorList>
    </citation>
    <scope>NUCLEOTIDE SEQUENCE [LARGE SCALE GENOMIC DNA]</scope>
    <source>
        <strain evidence="2 3">B</strain>
    </source>
</reference>
<dbReference type="EMBL" id="KB445811">
    <property type="protein sequence ID" value="EMD32356.1"/>
    <property type="molecule type" value="Genomic_DNA"/>
</dbReference>
<dbReference type="OrthoDB" id="3253399at2759"/>
<accession>M2R0H6</accession>
<name>M2R0H6_CERS8</name>
<evidence type="ECO:0000313" key="3">
    <source>
        <dbReference type="Proteomes" id="UP000016930"/>
    </source>
</evidence>
<evidence type="ECO:0000256" key="1">
    <source>
        <dbReference type="SAM" id="MobiDB-lite"/>
    </source>
</evidence>
<feature type="compositionally biased region" description="Low complexity" evidence="1">
    <location>
        <begin position="63"/>
        <end position="73"/>
    </location>
</feature>